<accession>Q021C8</accession>
<name>Q021C8_SOLUE</name>
<sequence length="363" mass="39482" precursor="true">MRNTGKALSVVVLIFTFAFLGTLPAHGQGCIVARSSSFDMAPESLGGYLQPGDWDLTVGYRHQFSYKHFVGSVEQTYRVQQGTEVMNKINLQDINLSYQATSRISLTLTVPLLFASRRSNNSYYTTHAAGLGDAALVAQGWLWNPRHTRRGNISLGFGVQAPTGKDNVQNNVLTTATATTPSVVTADYSIQPGSGGWGMIFQWQAFRDLGHNTMIYTNGNYLATQGGTNNVLRSATAASQPLTMYNAIQDQYLLQAGVSHPISAIKGLTVTFGPRMEGVPASNLIGNDLGFRRPGFAISAEPGLIYSRGRNMIQASVGKAVYRNRTRSVPDKILGTHGDAAFADYVWMMSYSYRLPGKGNTEK</sequence>
<reference evidence="1" key="1">
    <citation type="submission" date="2006-10" db="EMBL/GenBank/DDBJ databases">
        <title>Complete sequence of Solibacter usitatus Ellin6076.</title>
        <authorList>
            <consortium name="US DOE Joint Genome Institute"/>
            <person name="Copeland A."/>
            <person name="Lucas S."/>
            <person name="Lapidus A."/>
            <person name="Barry K."/>
            <person name="Detter J.C."/>
            <person name="Glavina del Rio T."/>
            <person name="Hammon N."/>
            <person name="Israni S."/>
            <person name="Dalin E."/>
            <person name="Tice H."/>
            <person name="Pitluck S."/>
            <person name="Thompson L.S."/>
            <person name="Brettin T."/>
            <person name="Bruce D."/>
            <person name="Han C."/>
            <person name="Tapia R."/>
            <person name="Gilna P."/>
            <person name="Schmutz J."/>
            <person name="Larimer F."/>
            <person name="Land M."/>
            <person name="Hauser L."/>
            <person name="Kyrpides N."/>
            <person name="Mikhailova N."/>
            <person name="Janssen P.H."/>
            <person name="Kuske C.R."/>
            <person name="Richardson P."/>
        </authorList>
    </citation>
    <scope>NUCLEOTIDE SEQUENCE</scope>
    <source>
        <strain evidence="1">Ellin6076</strain>
    </source>
</reference>
<organism evidence="1">
    <name type="scientific">Solibacter usitatus (strain Ellin6076)</name>
    <dbReference type="NCBI Taxonomy" id="234267"/>
    <lineage>
        <taxon>Bacteria</taxon>
        <taxon>Pseudomonadati</taxon>
        <taxon>Acidobacteriota</taxon>
        <taxon>Terriglobia</taxon>
        <taxon>Bryobacterales</taxon>
        <taxon>Solibacteraceae</taxon>
        <taxon>Candidatus Solibacter</taxon>
    </lineage>
</organism>
<dbReference type="KEGG" id="sus:Acid_3488"/>
<evidence type="ECO:0000313" key="1">
    <source>
        <dbReference type="EMBL" id="ABJ84461.1"/>
    </source>
</evidence>
<dbReference type="EMBL" id="CP000473">
    <property type="protein sequence ID" value="ABJ84461.1"/>
    <property type="molecule type" value="Genomic_DNA"/>
</dbReference>
<dbReference type="HOGENOM" id="CLU_796291_0_0_0"/>
<dbReference type="InParanoid" id="Q021C8"/>
<dbReference type="AlphaFoldDB" id="Q021C8"/>
<dbReference type="STRING" id="234267.Acid_3488"/>
<protein>
    <submittedName>
        <fullName evidence="1">Uncharacterized protein</fullName>
    </submittedName>
</protein>
<dbReference type="eggNOG" id="ENOG502Z7RK">
    <property type="taxonomic scope" value="Bacteria"/>
</dbReference>
<proteinExistence type="predicted"/>
<gene>
    <name evidence="1" type="ordered locus">Acid_3488</name>
</gene>